<dbReference type="EMBL" id="CP032157">
    <property type="protein sequence ID" value="AXY77530.1"/>
    <property type="molecule type" value="Genomic_DNA"/>
</dbReference>
<feature type="transmembrane region" description="Helical" evidence="7">
    <location>
        <begin position="55"/>
        <end position="76"/>
    </location>
</feature>
<feature type="transmembrane region" description="Helical" evidence="7">
    <location>
        <begin position="257"/>
        <end position="279"/>
    </location>
</feature>
<organism evidence="9 10">
    <name type="scientific">Paraflavitalea soli</name>
    <dbReference type="NCBI Taxonomy" id="2315862"/>
    <lineage>
        <taxon>Bacteria</taxon>
        <taxon>Pseudomonadati</taxon>
        <taxon>Bacteroidota</taxon>
        <taxon>Chitinophagia</taxon>
        <taxon>Chitinophagales</taxon>
        <taxon>Chitinophagaceae</taxon>
        <taxon>Paraflavitalea</taxon>
    </lineage>
</organism>
<dbReference type="PANTHER" id="PTHR40074:SF2">
    <property type="entry name" value="O-ACETYLTRANSFERASE WECH"/>
    <property type="match status" value="1"/>
</dbReference>
<dbReference type="PANTHER" id="PTHR40074">
    <property type="entry name" value="O-ACETYLTRANSFERASE WECH"/>
    <property type="match status" value="1"/>
</dbReference>
<evidence type="ECO:0000256" key="6">
    <source>
        <dbReference type="ARBA" id="ARBA00023136"/>
    </source>
</evidence>
<keyword evidence="9" id="KW-0808">Transferase</keyword>
<feature type="transmembrane region" description="Helical" evidence="7">
    <location>
        <begin position="96"/>
        <end position="119"/>
    </location>
</feature>
<evidence type="ECO:0000313" key="9">
    <source>
        <dbReference type="EMBL" id="AXY77530.1"/>
    </source>
</evidence>
<keyword evidence="3" id="KW-1003">Cell membrane</keyword>
<dbReference type="GO" id="GO:0005886">
    <property type="term" value="C:plasma membrane"/>
    <property type="evidence" value="ECO:0007669"/>
    <property type="project" value="UniProtKB-SubCell"/>
</dbReference>
<dbReference type="Pfam" id="PF01757">
    <property type="entry name" value="Acyl_transf_3"/>
    <property type="match status" value="1"/>
</dbReference>
<dbReference type="InterPro" id="IPR002656">
    <property type="entry name" value="Acyl_transf_3_dom"/>
</dbReference>
<dbReference type="GO" id="GO:0009246">
    <property type="term" value="P:enterobacterial common antigen biosynthetic process"/>
    <property type="evidence" value="ECO:0007669"/>
    <property type="project" value="TreeGrafter"/>
</dbReference>
<evidence type="ECO:0000256" key="5">
    <source>
        <dbReference type="ARBA" id="ARBA00022989"/>
    </source>
</evidence>
<accession>A0A3B7MWV6</accession>
<feature type="transmembrane region" description="Helical" evidence="7">
    <location>
        <begin position="324"/>
        <end position="344"/>
    </location>
</feature>
<dbReference type="Proteomes" id="UP000263900">
    <property type="component" value="Chromosome"/>
</dbReference>
<comment type="subcellular location">
    <subcellularLocation>
        <location evidence="1">Cell membrane</location>
        <topology evidence="1">Multi-pass membrane protein</topology>
    </subcellularLocation>
</comment>
<feature type="domain" description="Acyltransferase 3" evidence="8">
    <location>
        <begin position="18"/>
        <end position="341"/>
    </location>
</feature>
<evidence type="ECO:0000259" key="8">
    <source>
        <dbReference type="Pfam" id="PF01757"/>
    </source>
</evidence>
<evidence type="ECO:0000256" key="1">
    <source>
        <dbReference type="ARBA" id="ARBA00004651"/>
    </source>
</evidence>
<name>A0A3B7MWV6_9BACT</name>
<proteinExistence type="inferred from homology"/>
<gene>
    <name evidence="9" type="ORF">D3H65_27660</name>
</gene>
<sequence>MFNYLFNAQKILNRSRYPWIDYARGITILLVVYRHVFEGLGNVGEGSGSYAGLKYFNIFFFSFRMPLFFIVSGIFVGGSLVRKGIGDYIGNRFQTIFYPLIVWGSIQISLQLLFAGYANAEREPMNYLHLIIDPRKIEQFWYLNALFFVSVLYALVHWYGKVRPWQQLVLGVILYAVSGYCHIHQIHIGFLIDVSFFYLFFAVGHVFSDMVLNTKNHAILTSWRTTLIALPFFVLIQHYFTYLNLQHQDDYYVQYQQPAIFAITALLGGAFVIQVSFLLQKLDILRFLRVIGYHSLYIYVMHLMITAAVRNLLLKSFGVQNIPVLLVVSVTVGVILPVILYNIAERAGAWWLFSLKKPATAEAPEPRKDKAGKSIAIGS</sequence>
<dbReference type="KEGG" id="pseg:D3H65_27660"/>
<evidence type="ECO:0000256" key="2">
    <source>
        <dbReference type="ARBA" id="ARBA00007400"/>
    </source>
</evidence>
<evidence type="ECO:0000313" key="10">
    <source>
        <dbReference type="Proteomes" id="UP000263900"/>
    </source>
</evidence>
<reference evidence="9 10" key="1">
    <citation type="submission" date="2018-09" db="EMBL/GenBank/DDBJ databases">
        <title>Genome sequencing of strain 6GH32-13.</title>
        <authorList>
            <person name="Weon H.-Y."/>
            <person name="Heo J."/>
            <person name="Kwon S.-W."/>
        </authorList>
    </citation>
    <scope>NUCLEOTIDE SEQUENCE [LARGE SCALE GENOMIC DNA]</scope>
    <source>
        <strain evidence="9 10">5GH32-13</strain>
    </source>
</reference>
<keyword evidence="9" id="KW-0012">Acyltransferase</keyword>
<feature type="transmembrane region" description="Helical" evidence="7">
    <location>
        <begin position="140"/>
        <end position="159"/>
    </location>
</feature>
<protein>
    <submittedName>
        <fullName evidence="9">Acyltransferase</fullName>
    </submittedName>
</protein>
<comment type="similarity">
    <text evidence="2">Belongs to the acyltransferase 3 family.</text>
</comment>
<feature type="transmembrane region" description="Helical" evidence="7">
    <location>
        <begin position="190"/>
        <end position="207"/>
    </location>
</feature>
<dbReference type="RefSeq" id="WP_119053406.1">
    <property type="nucleotide sequence ID" value="NZ_CP032157.1"/>
</dbReference>
<evidence type="ECO:0000256" key="3">
    <source>
        <dbReference type="ARBA" id="ARBA00022475"/>
    </source>
</evidence>
<keyword evidence="4 7" id="KW-0812">Transmembrane</keyword>
<feature type="transmembrane region" description="Helical" evidence="7">
    <location>
        <begin position="227"/>
        <end position="245"/>
    </location>
</feature>
<feature type="transmembrane region" description="Helical" evidence="7">
    <location>
        <begin position="291"/>
        <end position="312"/>
    </location>
</feature>
<evidence type="ECO:0000256" key="7">
    <source>
        <dbReference type="SAM" id="Phobius"/>
    </source>
</evidence>
<dbReference type="OrthoDB" id="9809782at2"/>
<keyword evidence="10" id="KW-1185">Reference proteome</keyword>
<keyword evidence="5 7" id="KW-1133">Transmembrane helix</keyword>
<keyword evidence="6 7" id="KW-0472">Membrane</keyword>
<evidence type="ECO:0000256" key="4">
    <source>
        <dbReference type="ARBA" id="ARBA00022692"/>
    </source>
</evidence>
<dbReference type="AlphaFoldDB" id="A0A3B7MWV6"/>
<dbReference type="GO" id="GO:0016413">
    <property type="term" value="F:O-acetyltransferase activity"/>
    <property type="evidence" value="ECO:0007669"/>
    <property type="project" value="TreeGrafter"/>
</dbReference>